<dbReference type="EMBL" id="BKCJ010000619">
    <property type="protein sequence ID" value="GEU34805.1"/>
    <property type="molecule type" value="Genomic_DNA"/>
</dbReference>
<gene>
    <name evidence="1" type="ORF">Tci_006783</name>
</gene>
<accession>A0A6L2JFX1</accession>
<comment type="caution">
    <text evidence="1">The sequence shown here is derived from an EMBL/GenBank/DDBJ whole genome shotgun (WGS) entry which is preliminary data.</text>
</comment>
<evidence type="ECO:0000313" key="1">
    <source>
        <dbReference type="EMBL" id="GEU34805.1"/>
    </source>
</evidence>
<organism evidence="1">
    <name type="scientific">Tanacetum cinerariifolium</name>
    <name type="common">Dalmatian daisy</name>
    <name type="synonym">Chrysanthemum cinerariifolium</name>
    <dbReference type="NCBI Taxonomy" id="118510"/>
    <lineage>
        <taxon>Eukaryota</taxon>
        <taxon>Viridiplantae</taxon>
        <taxon>Streptophyta</taxon>
        <taxon>Embryophyta</taxon>
        <taxon>Tracheophyta</taxon>
        <taxon>Spermatophyta</taxon>
        <taxon>Magnoliopsida</taxon>
        <taxon>eudicotyledons</taxon>
        <taxon>Gunneridae</taxon>
        <taxon>Pentapetalae</taxon>
        <taxon>asterids</taxon>
        <taxon>campanulids</taxon>
        <taxon>Asterales</taxon>
        <taxon>Asteraceae</taxon>
        <taxon>Asteroideae</taxon>
        <taxon>Anthemideae</taxon>
        <taxon>Anthemidinae</taxon>
        <taxon>Tanacetum</taxon>
    </lineage>
</organism>
<dbReference type="AlphaFoldDB" id="A0A6L2JFX1"/>
<name>A0A6L2JFX1_TANCI</name>
<protein>
    <submittedName>
        <fullName evidence="1">Uncharacterized protein</fullName>
    </submittedName>
</protein>
<reference evidence="1" key="1">
    <citation type="journal article" date="2019" name="Sci. Rep.">
        <title>Draft genome of Tanacetum cinerariifolium, the natural source of mosquito coil.</title>
        <authorList>
            <person name="Yamashiro T."/>
            <person name="Shiraishi A."/>
            <person name="Satake H."/>
            <person name="Nakayama K."/>
        </authorList>
    </citation>
    <scope>NUCLEOTIDE SEQUENCE</scope>
</reference>
<proteinExistence type="predicted"/>
<sequence length="255" mass="29355">MLFKTSGLAKSSSPEFNLFSDIEEHSEEEETIDVMIETMEQYMSKTHGNYGFGVVRPKINDKTHFELKGKFLKELRENTFSDSEHEDANEHIEKVLEIVDLFHIPKVNEKVYTTQDKYELGKGPHYTKDCPLKEEGKILEAAYYIPFGAPYQPGGQYRAESITRKRNRKSAWLNRTKSKGHVKSISTAKADSFMIRHILSGPYAVSDTQYSSISSKIVSFPNSLHAYCCDDWKEAREVKILETYDHTLPQKEKDP</sequence>